<dbReference type="AlphaFoldDB" id="D0LR28"/>
<dbReference type="Proteomes" id="UP000001880">
    <property type="component" value="Chromosome"/>
</dbReference>
<proteinExistence type="predicted"/>
<evidence type="ECO:0000313" key="3">
    <source>
        <dbReference type="Proteomes" id="UP000001880"/>
    </source>
</evidence>
<evidence type="ECO:0000313" key="2">
    <source>
        <dbReference type="EMBL" id="ACY15536.1"/>
    </source>
</evidence>
<reference evidence="2 3" key="1">
    <citation type="journal article" date="2010" name="Stand. Genomic Sci.">
        <title>Complete genome sequence of Haliangium ochraceum type strain (SMP-2).</title>
        <authorList>
            <consortium name="US DOE Joint Genome Institute (JGI-PGF)"/>
            <person name="Ivanova N."/>
            <person name="Daum C."/>
            <person name="Lang E."/>
            <person name="Abt B."/>
            <person name="Kopitz M."/>
            <person name="Saunders E."/>
            <person name="Lapidus A."/>
            <person name="Lucas S."/>
            <person name="Glavina Del Rio T."/>
            <person name="Nolan M."/>
            <person name="Tice H."/>
            <person name="Copeland A."/>
            <person name="Cheng J.F."/>
            <person name="Chen F."/>
            <person name="Bruce D."/>
            <person name="Goodwin L."/>
            <person name="Pitluck S."/>
            <person name="Mavromatis K."/>
            <person name="Pati A."/>
            <person name="Mikhailova N."/>
            <person name="Chen A."/>
            <person name="Palaniappan K."/>
            <person name="Land M."/>
            <person name="Hauser L."/>
            <person name="Chang Y.J."/>
            <person name="Jeffries C.D."/>
            <person name="Detter J.C."/>
            <person name="Brettin T."/>
            <person name="Rohde M."/>
            <person name="Goker M."/>
            <person name="Bristow J."/>
            <person name="Markowitz V."/>
            <person name="Eisen J.A."/>
            <person name="Hugenholtz P."/>
            <person name="Kyrpides N.C."/>
            <person name="Klenk H.P."/>
        </authorList>
    </citation>
    <scope>NUCLEOTIDE SEQUENCE [LARGE SCALE GENOMIC DNA]</scope>
    <source>
        <strain evidence="3">DSM 14365 / CIP 107738 / JCM 11303 / AJ 13395 / SMP-2</strain>
    </source>
</reference>
<sequence length="139" mass="14732">MSHHHHSGERHESADTRPSNQSGASLRERLQRGLYAARKQRDGAGIQALSSVLTALDNAGAVPPSALASAAPKAACGQVIEVPRRELSEAESAAIVRAEIAERDAAIADYERLRCEREAAALRAEREILVGFLGGEGGL</sequence>
<dbReference type="eggNOG" id="COG1610">
    <property type="taxonomic scope" value="Bacteria"/>
</dbReference>
<protein>
    <submittedName>
        <fullName evidence="2">Uncharacterized protein</fullName>
    </submittedName>
</protein>
<feature type="region of interest" description="Disordered" evidence="1">
    <location>
        <begin position="1"/>
        <end position="24"/>
    </location>
</feature>
<dbReference type="RefSeq" id="WP_012828136.1">
    <property type="nucleotide sequence ID" value="NC_013440.1"/>
</dbReference>
<gene>
    <name evidence="2" type="ordered locus">Hoch_3030</name>
</gene>
<dbReference type="HOGENOM" id="CLU_1842329_0_0_7"/>
<dbReference type="STRING" id="502025.Hoch_3030"/>
<dbReference type="EMBL" id="CP001804">
    <property type="protein sequence ID" value="ACY15536.1"/>
    <property type="molecule type" value="Genomic_DNA"/>
</dbReference>
<keyword evidence="3" id="KW-1185">Reference proteome</keyword>
<dbReference type="Gene3D" id="1.10.1510.10">
    <property type="entry name" value="Uncharacterised protein YqeY/AIM41 PF09424, N-terminal domain"/>
    <property type="match status" value="1"/>
</dbReference>
<organism evidence="2 3">
    <name type="scientific">Haliangium ochraceum (strain DSM 14365 / JCM 11303 / SMP-2)</name>
    <dbReference type="NCBI Taxonomy" id="502025"/>
    <lineage>
        <taxon>Bacteria</taxon>
        <taxon>Pseudomonadati</taxon>
        <taxon>Myxococcota</taxon>
        <taxon>Polyangia</taxon>
        <taxon>Haliangiales</taxon>
        <taxon>Kofleriaceae</taxon>
        <taxon>Haliangium</taxon>
    </lineage>
</organism>
<evidence type="ECO:0000256" key="1">
    <source>
        <dbReference type="SAM" id="MobiDB-lite"/>
    </source>
</evidence>
<dbReference type="InterPro" id="IPR042184">
    <property type="entry name" value="YqeY/Aim41_N"/>
</dbReference>
<name>D0LR28_HALO1</name>
<accession>D0LR28</accession>
<dbReference type="KEGG" id="hoh:Hoch_3030"/>